<dbReference type="Proteomes" id="UP000053825">
    <property type="component" value="Unassembled WGS sequence"/>
</dbReference>
<sequence>MEDKQLCTHTHTHVHVRVAITRHILFVLFGVMCRGTNPCALIRALVRTEEESKRLLVWILQ</sequence>
<accession>A0A0L7RBP9</accession>
<dbReference type="AlphaFoldDB" id="A0A0L7RBP9"/>
<evidence type="ECO:0000313" key="1">
    <source>
        <dbReference type="EMBL" id="KOC68342.1"/>
    </source>
</evidence>
<evidence type="ECO:0000313" key="2">
    <source>
        <dbReference type="Proteomes" id="UP000053825"/>
    </source>
</evidence>
<reference evidence="1 2" key="1">
    <citation type="submission" date="2015-07" db="EMBL/GenBank/DDBJ databases">
        <title>The genome of Habropoda laboriosa.</title>
        <authorList>
            <person name="Pan H."/>
            <person name="Kapheim K."/>
        </authorList>
    </citation>
    <scope>NUCLEOTIDE SEQUENCE [LARGE SCALE GENOMIC DNA]</scope>
    <source>
        <strain evidence="1">0110345459</strain>
    </source>
</reference>
<protein>
    <submittedName>
        <fullName evidence="1">Uncharacterized protein</fullName>
    </submittedName>
</protein>
<name>A0A0L7RBP9_9HYME</name>
<keyword evidence="2" id="KW-1185">Reference proteome</keyword>
<organism evidence="1 2">
    <name type="scientific">Habropoda laboriosa</name>
    <dbReference type="NCBI Taxonomy" id="597456"/>
    <lineage>
        <taxon>Eukaryota</taxon>
        <taxon>Metazoa</taxon>
        <taxon>Ecdysozoa</taxon>
        <taxon>Arthropoda</taxon>
        <taxon>Hexapoda</taxon>
        <taxon>Insecta</taxon>
        <taxon>Pterygota</taxon>
        <taxon>Neoptera</taxon>
        <taxon>Endopterygota</taxon>
        <taxon>Hymenoptera</taxon>
        <taxon>Apocrita</taxon>
        <taxon>Aculeata</taxon>
        <taxon>Apoidea</taxon>
        <taxon>Anthophila</taxon>
        <taxon>Apidae</taxon>
        <taxon>Habropoda</taxon>
    </lineage>
</organism>
<proteinExistence type="predicted"/>
<gene>
    <name evidence="1" type="ORF">WH47_03500</name>
</gene>
<dbReference type="EMBL" id="KQ414617">
    <property type="protein sequence ID" value="KOC68342.1"/>
    <property type="molecule type" value="Genomic_DNA"/>
</dbReference>